<feature type="region of interest" description="Disordered" evidence="6">
    <location>
        <begin position="537"/>
        <end position="560"/>
    </location>
</feature>
<accession>A0AAD3RK47</accession>
<evidence type="ECO:0000259" key="7">
    <source>
        <dbReference type="Pfam" id="PF10341"/>
    </source>
</evidence>
<keyword evidence="3" id="KW-0158">Chromosome</keyword>
<keyword evidence="5" id="KW-0539">Nucleus</keyword>
<dbReference type="GO" id="GO:0032211">
    <property type="term" value="P:negative regulation of telomere maintenance via telomerase"/>
    <property type="evidence" value="ECO:0007669"/>
    <property type="project" value="TreeGrafter"/>
</dbReference>
<proteinExistence type="predicted"/>
<dbReference type="PANTHER" id="PTHR14487:SF3">
    <property type="entry name" value="ADRENOCORTICAL DYSPLASIA PROTEIN HOMOLOG"/>
    <property type="match status" value="1"/>
</dbReference>
<dbReference type="Proteomes" id="UP001279410">
    <property type="component" value="Unassembled WGS sequence"/>
</dbReference>
<feature type="compositionally biased region" description="Polar residues" evidence="6">
    <location>
        <begin position="398"/>
        <end position="408"/>
    </location>
</feature>
<feature type="region of interest" description="Disordered" evidence="6">
    <location>
        <begin position="273"/>
        <end position="297"/>
    </location>
</feature>
<gene>
    <name evidence="8" type="ORF">AKAME5_002284400</name>
</gene>
<reference evidence="8" key="1">
    <citation type="submission" date="2022-08" db="EMBL/GenBank/DDBJ databases">
        <title>Genome sequencing of akame (Lates japonicus).</title>
        <authorList>
            <person name="Hashiguchi Y."/>
            <person name="Takahashi H."/>
        </authorList>
    </citation>
    <scope>NUCLEOTIDE SEQUENCE</scope>
    <source>
        <strain evidence="8">Kochi</strain>
    </source>
</reference>
<feature type="domain" description="Shelterin complex subunit TPP1/Est3" evidence="7">
    <location>
        <begin position="9"/>
        <end position="156"/>
    </location>
</feature>
<organism evidence="8 9">
    <name type="scientific">Lates japonicus</name>
    <name type="common">Japanese lates</name>
    <dbReference type="NCBI Taxonomy" id="270547"/>
    <lineage>
        <taxon>Eukaryota</taxon>
        <taxon>Metazoa</taxon>
        <taxon>Chordata</taxon>
        <taxon>Craniata</taxon>
        <taxon>Vertebrata</taxon>
        <taxon>Euteleostomi</taxon>
        <taxon>Actinopterygii</taxon>
        <taxon>Neopterygii</taxon>
        <taxon>Teleostei</taxon>
        <taxon>Neoteleostei</taxon>
        <taxon>Acanthomorphata</taxon>
        <taxon>Carangaria</taxon>
        <taxon>Carangaria incertae sedis</taxon>
        <taxon>Centropomidae</taxon>
        <taxon>Lates</taxon>
    </lineage>
</organism>
<dbReference type="Pfam" id="PF10341">
    <property type="entry name" value="TPP1"/>
    <property type="match status" value="1"/>
</dbReference>
<dbReference type="EMBL" id="BRZM01000632">
    <property type="protein sequence ID" value="GLD71522.1"/>
    <property type="molecule type" value="Genomic_DNA"/>
</dbReference>
<name>A0AAD3RK47_LATJO</name>
<evidence type="ECO:0000256" key="6">
    <source>
        <dbReference type="SAM" id="MobiDB-lite"/>
    </source>
</evidence>
<dbReference type="GO" id="GO:0007004">
    <property type="term" value="P:telomere maintenance via telomerase"/>
    <property type="evidence" value="ECO:0007669"/>
    <property type="project" value="InterPro"/>
</dbReference>
<feature type="region of interest" description="Disordered" evidence="6">
    <location>
        <begin position="356"/>
        <end position="375"/>
    </location>
</feature>
<dbReference type="GO" id="GO:0042162">
    <property type="term" value="F:telomeric DNA binding"/>
    <property type="evidence" value="ECO:0007669"/>
    <property type="project" value="InterPro"/>
</dbReference>
<comment type="subcellular location">
    <subcellularLocation>
        <location evidence="2">Chromosome</location>
        <location evidence="2">Telomere</location>
    </subcellularLocation>
    <subcellularLocation>
        <location evidence="1">Nucleus</location>
    </subcellularLocation>
</comment>
<dbReference type="GO" id="GO:0070187">
    <property type="term" value="C:shelterin complex"/>
    <property type="evidence" value="ECO:0007669"/>
    <property type="project" value="InterPro"/>
</dbReference>
<evidence type="ECO:0000256" key="1">
    <source>
        <dbReference type="ARBA" id="ARBA00004123"/>
    </source>
</evidence>
<sequence>MPRPARSRLCPWIETLILSYGSEEGGSSSTSSGRLKAHVIGVGQMSQSQAQGSEGPSGLLFLSDGVLQIPALLTASAWEHLQEQEDRECFTSLVNTTVCIQDYRLHFHMAPEQNKCRFFLSVGELATTAAGPVKDSTPCCTTLPSIRLKICKMWRTLLGQEEQDSQRSQCGFDLSELLGEWQHDCVQTVLEDVRESLMVARSYPLSPQSSTSNYTSLLTCPGGFTVTSWDVNRIRYKGVKCFSVPIKYLLLPEEDTQQLQTPPDVRSRTQSGLYAASEDRQRDCPPVCKPSETTQPSVDTADWQIATPAAAERGCDTDENSPLPVEYYVLHEDMTAQTIDGDIKLLSNPWDIFPPPCDTSSSSSASPEVTPTNTLDKPMAAEFKSDHAAILTSTQLPDHSLKESQQASEHSKGELSFFPPYQKPRHSTSPPVSAASSTSTSVTPPEPFSRRSNLLPTTDKRRNHTTQQNLLAFDKNSMILEKDMEQAIETTYRKAKRKRSKPTPEVLTTFGEEHEEEAQISLNPPSWLFDTQAGSRAEEGSSHKKHQTTGTIMRQTHTVHSNGRPFSYSYRVLRQNLQDFSQFKVVESLLQWALKYLVVPKQTDNPHNVYL</sequence>
<evidence type="ECO:0000256" key="5">
    <source>
        <dbReference type="ARBA" id="ARBA00023242"/>
    </source>
</evidence>
<dbReference type="GO" id="GO:0005697">
    <property type="term" value="C:telomerase holoenzyme complex"/>
    <property type="evidence" value="ECO:0007669"/>
    <property type="project" value="InterPro"/>
</dbReference>
<dbReference type="InterPro" id="IPR019437">
    <property type="entry name" value="TPP1/Est3"/>
</dbReference>
<dbReference type="PANTHER" id="PTHR14487">
    <property type="entry name" value="ADRENOCORTICAL DYSPLASIA PROTEIN ACD"/>
    <property type="match status" value="1"/>
</dbReference>
<dbReference type="GO" id="GO:0070198">
    <property type="term" value="P:protein localization to chromosome, telomeric region"/>
    <property type="evidence" value="ECO:0007669"/>
    <property type="project" value="TreeGrafter"/>
</dbReference>
<evidence type="ECO:0000313" key="8">
    <source>
        <dbReference type="EMBL" id="GLD71522.1"/>
    </source>
</evidence>
<evidence type="ECO:0000256" key="3">
    <source>
        <dbReference type="ARBA" id="ARBA00022454"/>
    </source>
</evidence>
<evidence type="ECO:0000256" key="2">
    <source>
        <dbReference type="ARBA" id="ARBA00004574"/>
    </source>
</evidence>
<feature type="compositionally biased region" description="Low complexity" evidence="6">
    <location>
        <begin position="358"/>
        <end position="372"/>
    </location>
</feature>
<dbReference type="GO" id="GO:0016233">
    <property type="term" value="P:telomere capping"/>
    <property type="evidence" value="ECO:0007669"/>
    <property type="project" value="InterPro"/>
</dbReference>
<feature type="region of interest" description="Disordered" evidence="6">
    <location>
        <begin position="398"/>
        <end position="466"/>
    </location>
</feature>
<dbReference type="Gene3D" id="2.40.50.960">
    <property type="match status" value="1"/>
</dbReference>
<evidence type="ECO:0000256" key="4">
    <source>
        <dbReference type="ARBA" id="ARBA00022895"/>
    </source>
</evidence>
<protein>
    <recommendedName>
        <fullName evidence="7">Shelterin complex subunit TPP1/Est3 domain-containing protein</fullName>
    </recommendedName>
</protein>
<feature type="compositionally biased region" description="Polar residues" evidence="6">
    <location>
        <begin position="548"/>
        <end position="560"/>
    </location>
</feature>
<keyword evidence="9" id="KW-1185">Reference proteome</keyword>
<dbReference type="AlphaFoldDB" id="A0AAD3RK47"/>
<keyword evidence="4" id="KW-0779">Telomere</keyword>
<dbReference type="InterPro" id="IPR028631">
    <property type="entry name" value="ACD"/>
</dbReference>
<feature type="compositionally biased region" description="Low complexity" evidence="6">
    <location>
        <begin position="427"/>
        <end position="443"/>
    </location>
</feature>
<comment type="caution">
    <text evidence="8">The sequence shown here is derived from an EMBL/GenBank/DDBJ whole genome shotgun (WGS) entry which is preliminary data.</text>
</comment>
<evidence type="ECO:0000313" key="9">
    <source>
        <dbReference type="Proteomes" id="UP001279410"/>
    </source>
</evidence>